<reference evidence="1" key="1">
    <citation type="submission" date="2014-11" db="EMBL/GenBank/DDBJ databases">
        <authorList>
            <person name="Amaro Gonzalez C."/>
        </authorList>
    </citation>
    <scope>NUCLEOTIDE SEQUENCE</scope>
</reference>
<protein>
    <submittedName>
        <fullName evidence="1">Uncharacterized protein</fullName>
    </submittedName>
</protein>
<organism evidence="1">
    <name type="scientific">Anguilla anguilla</name>
    <name type="common">European freshwater eel</name>
    <name type="synonym">Muraena anguilla</name>
    <dbReference type="NCBI Taxonomy" id="7936"/>
    <lineage>
        <taxon>Eukaryota</taxon>
        <taxon>Metazoa</taxon>
        <taxon>Chordata</taxon>
        <taxon>Craniata</taxon>
        <taxon>Vertebrata</taxon>
        <taxon>Euteleostomi</taxon>
        <taxon>Actinopterygii</taxon>
        <taxon>Neopterygii</taxon>
        <taxon>Teleostei</taxon>
        <taxon>Anguilliformes</taxon>
        <taxon>Anguillidae</taxon>
        <taxon>Anguilla</taxon>
    </lineage>
</organism>
<accession>A0A0E9TVA0</accession>
<reference evidence="1" key="2">
    <citation type="journal article" date="2015" name="Fish Shellfish Immunol.">
        <title>Early steps in the European eel (Anguilla anguilla)-Vibrio vulnificus interaction in the gills: Role of the RtxA13 toxin.</title>
        <authorList>
            <person name="Callol A."/>
            <person name="Pajuelo D."/>
            <person name="Ebbesson L."/>
            <person name="Teles M."/>
            <person name="MacKenzie S."/>
            <person name="Amaro C."/>
        </authorList>
    </citation>
    <scope>NUCLEOTIDE SEQUENCE</scope>
</reference>
<dbReference type="EMBL" id="GBXM01051195">
    <property type="protein sequence ID" value="JAH57382.1"/>
    <property type="molecule type" value="Transcribed_RNA"/>
</dbReference>
<dbReference type="AlphaFoldDB" id="A0A0E9TVA0"/>
<evidence type="ECO:0000313" key="1">
    <source>
        <dbReference type="EMBL" id="JAH57382.1"/>
    </source>
</evidence>
<sequence>MSFICLFLSDTKNEIQSKIDIAVKIR</sequence>
<proteinExistence type="predicted"/>
<name>A0A0E9TVA0_ANGAN</name>